<dbReference type="EMBL" id="QTSX02006568">
    <property type="protein sequence ID" value="KAJ9053027.1"/>
    <property type="molecule type" value="Genomic_DNA"/>
</dbReference>
<evidence type="ECO:0000313" key="1">
    <source>
        <dbReference type="EMBL" id="KAJ9053027.1"/>
    </source>
</evidence>
<reference evidence="1" key="1">
    <citation type="submission" date="2022-04" db="EMBL/GenBank/DDBJ databases">
        <title>Genome of the entomopathogenic fungus Entomophthora muscae.</title>
        <authorList>
            <person name="Elya C."/>
            <person name="Lovett B.R."/>
            <person name="Lee E."/>
            <person name="Macias A.M."/>
            <person name="Hajek A.E."/>
            <person name="De Bivort B.L."/>
            <person name="Kasson M.T."/>
            <person name="De Fine Licht H.H."/>
            <person name="Stajich J.E."/>
        </authorList>
    </citation>
    <scope>NUCLEOTIDE SEQUENCE</scope>
    <source>
        <strain evidence="1">Berkeley</strain>
    </source>
</reference>
<accession>A0ACC2RSI4</accession>
<sequence>MGSQIYSGDRILHSRNNGMNTTDMDSIKYHQILESKTMYNILDQYSTQSFGFETFCDEPTNIYSPVSAAELQKAITDHPEVKRCVVVPGSRPFRAYVVLKGSADRQTAQNTMQNIIKVAAAKLRSTHSTLVQLTHVPLLPCNADLKDFVVRFEAIKGLAKL</sequence>
<protein>
    <submittedName>
        <fullName evidence="1">Uncharacterized protein</fullName>
    </submittedName>
</protein>
<gene>
    <name evidence="1" type="ORF">DSO57_1028283</name>
</gene>
<comment type="caution">
    <text evidence="1">The sequence shown here is derived from an EMBL/GenBank/DDBJ whole genome shotgun (WGS) entry which is preliminary data.</text>
</comment>
<dbReference type="Proteomes" id="UP001165960">
    <property type="component" value="Unassembled WGS sequence"/>
</dbReference>
<name>A0ACC2RSI4_9FUNG</name>
<proteinExistence type="predicted"/>
<keyword evidence="2" id="KW-1185">Reference proteome</keyword>
<evidence type="ECO:0000313" key="2">
    <source>
        <dbReference type="Proteomes" id="UP001165960"/>
    </source>
</evidence>
<organism evidence="1 2">
    <name type="scientific">Entomophthora muscae</name>
    <dbReference type="NCBI Taxonomy" id="34485"/>
    <lineage>
        <taxon>Eukaryota</taxon>
        <taxon>Fungi</taxon>
        <taxon>Fungi incertae sedis</taxon>
        <taxon>Zoopagomycota</taxon>
        <taxon>Entomophthoromycotina</taxon>
        <taxon>Entomophthoromycetes</taxon>
        <taxon>Entomophthorales</taxon>
        <taxon>Entomophthoraceae</taxon>
        <taxon>Entomophthora</taxon>
    </lineage>
</organism>